<dbReference type="InterPro" id="IPR042566">
    <property type="entry name" value="L1_C"/>
</dbReference>
<organism evidence="2 3">
    <name type="scientific">Latimeria chalumnae</name>
    <name type="common">Coelacanth</name>
    <dbReference type="NCBI Taxonomy" id="7897"/>
    <lineage>
        <taxon>Eukaryota</taxon>
        <taxon>Metazoa</taxon>
        <taxon>Chordata</taxon>
        <taxon>Craniata</taxon>
        <taxon>Vertebrata</taxon>
        <taxon>Euteleostomi</taxon>
        <taxon>Coelacanthiformes</taxon>
        <taxon>Coelacanthidae</taxon>
        <taxon>Latimeria</taxon>
    </lineage>
</organism>
<protein>
    <recommendedName>
        <fullName evidence="4">L1 transposable element RRM domain-containing protein</fullName>
    </recommendedName>
</protein>
<name>H2ZSV1_LATCH</name>
<dbReference type="Gene3D" id="3.30.250.20">
    <property type="entry name" value="L1 transposable element, C-terminal domain"/>
    <property type="match status" value="1"/>
</dbReference>
<keyword evidence="3" id="KW-1185">Reference proteome</keyword>
<dbReference type="InParanoid" id="H2ZSV1"/>
<proteinExistence type="predicted"/>
<reference evidence="2" key="2">
    <citation type="submission" date="2025-08" db="UniProtKB">
        <authorList>
            <consortium name="Ensembl"/>
        </authorList>
    </citation>
    <scope>IDENTIFICATION</scope>
</reference>
<dbReference type="Gene3D" id="1.20.5.340">
    <property type="match status" value="1"/>
</dbReference>
<evidence type="ECO:0000256" key="1">
    <source>
        <dbReference type="SAM" id="Coils"/>
    </source>
</evidence>
<evidence type="ECO:0008006" key="4">
    <source>
        <dbReference type="Google" id="ProtNLM"/>
    </source>
</evidence>
<accession>H2ZSV1</accession>
<evidence type="ECO:0000313" key="2">
    <source>
        <dbReference type="Ensembl" id="ENSLACP00000000472.1"/>
    </source>
</evidence>
<sequence length="247" mass="28129">MAEDIKNIHILLKQLTSSMAEVKSAIQNLQTSHDRLCVRITESEHRVSKIKDDRASDNQRIQQLEQRLTTATGRIDDLENRSQRNNVRIIGFSEGVEEGNPMAFLQKVFPGLSDLEVGADLEMEQAHRALGARPIQGQCPRAFIIKLLRYPTCEYLLLAARLKGQVKWQEHQISLYPDLSRDLQMKWQQFQDVRKLLQVKRIKYGMFHPAILKITVNGETMAFSSLEEAKKFISPPPPLPGSLSGTI</sequence>
<reference evidence="2" key="3">
    <citation type="submission" date="2025-09" db="UniProtKB">
        <authorList>
            <consortium name="Ensembl"/>
        </authorList>
    </citation>
    <scope>IDENTIFICATION</scope>
</reference>
<dbReference type="EMBL" id="AFYH01073671">
    <property type="status" value="NOT_ANNOTATED_CDS"/>
    <property type="molecule type" value="Genomic_DNA"/>
</dbReference>
<keyword evidence="1" id="KW-0175">Coiled coil</keyword>
<dbReference type="OMA" id="HENQVNS"/>
<dbReference type="Ensembl" id="ENSLACT00000000474.1">
    <property type="protein sequence ID" value="ENSLACP00000000472.1"/>
    <property type="gene ID" value="ENSLACG00000000420.1"/>
</dbReference>
<reference evidence="3" key="1">
    <citation type="submission" date="2011-08" db="EMBL/GenBank/DDBJ databases">
        <title>The draft genome of Latimeria chalumnae.</title>
        <authorList>
            <person name="Di Palma F."/>
            <person name="Alfoldi J."/>
            <person name="Johnson J."/>
            <person name="Berlin A."/>
            <person name="Gnerre S."/>
            <person name="Jaffe D."/>
            <person name="MacCallum I."/>
            <person name="Young S."/>
            <person name="Walker B.J."/>
            <person name="Lander E."/>
            <person name="Lindblad-Toh K."/>
        </authorList>
    </citation>
    <scope>NUCLEOTIDE SEQUENCE [LARGE SCALE GENOMIC DNA]</scope>
    <source>
        <strain evidence="3">Wild caught</strain>
    </source>
</reference>
<dbReference type="Proteomes" id="UP000008672">
    <property type="component" value="Unassembled WGS sequence"/>
</dbReference>
<dbReference type="PANTHER" id="PTHR11505">
    <property type="entry name" value="L1 TRANSPOSABLE ELEMENT-RELATED"/>
    <property type="match status" value="1"/>
</dbReference>
<evidence type="ECO:0000313" key="3">
    <source>
        <dbReference type="Proteomes" id="UP000008672"/>
    </source>
</evidence>
<dbReference type="HOGENOM" id="CLU_062834_2_1_1"/>
<dbReference type="STRING" id="7897.ENSLACP00000000472"/>
<feature type="coiled-coil region" evidence="1">
    <location>
        <begin position="12"/>
        <end position="81"/>
    </location>
</feature>
<dbReference type="eggNOG" id="ENOG502SRQ0">
    <property type="taxonomic scope" value="Eukaryota"/>
</dbReference>
<dbReference type="AlphaFoldDB" id="H2ZSV1"/>
<dbReference type="InterPro" id="IPR004244">
    <property type="entry name" value="Transposase_22"/>
</dbReference>
<dbReference type="GeneTree" id="ENSGT00940000163843"/>
<dbReference type="Gene3D" id="3.30.70.1820">
    <property type="entry name" value="L1 transposable element, RRM domain"/>
    <property type="match status" value="1"/>
</dbReference>